<dbReference type="AlphaFoldDB" id="A0A6A6PRR1"/>
<dbReference type="RefSeq" id="XP_033589370.1">
    <property type="nucleotide sequence ID" value="XM_033730302.1"/>
</dbReference>
<dbReference type="Proteomes" id="UP000799767">
    <property type="component" value="Unassembled WGS sequence"/>
</dbReference>
<reference evidence="12" key="1">
    <citation type="journal article" date="2020" name="Stud. Mycol.">
        <title>101 Dothideomycetes genomes: a test case for predicting lifestyles and emergence of pathogens.</title>
        <authorList>
            <person name="Haridas S."/>
            <person name="Albert R."/>
            <person name="Binder M."/>
            <person name="Bloem J."/>
            <person name="Labutti K."/>
            <person name="Salamov A."/>
            <person name="Andreopoulos B."/>
            <person name="Baker S."/>
            <person name="Barry K."/>
            <person name="Bills G."/>
            <person name="Bluhm B."/>
            <person name="Cannon C."/>
            <person name="Castanera R."/>
            <person name="Culley D."/>
            <person name="Daum C."/>
            <person name="Ezra D."/>
            <person name="Gonzalez J."/>
            <person name="Henrissat B."/>
            <person name="Kuo A."/>
            <person name="Liang C."/>
            <person name="Lipzen A."/>
            <person name="Lutzoni F."/>
            <person name="Magnuson J."/>
            <person name="Mondo S."/>
            <person name="Nolan M."/>
            <person name="Ohm R."/>
            <person name="Pangilinan J."/>
            <person name="Park H.-J."/>
            <person name="Ramirez L."/>
            <person name="Alfaro M."/>
            <person name="Sun H."/>
            <person name="Tritt A."/>
            <person name="Yoshinaga Y."/>
            <person name="Zwiers L.-H."/>
            <person name="Turgeon B."/>
            <person name="Goodwin S."/>
            <person name="Spatafora J."/>
            <person name="Crous P."/>
            <person name="Grigoriev I."/>
        </authorList>
    </citation>
    <scope>NUCLEOTIDE SEQUENCE</scope>
    <source>
        <strain evidence="12">CBS 113389</strain>
    </source>
</reference>
<evidence type="ECO:0000256" key="2">
    <source>
        <dbReference type="ARBA" id="ARBA00012251"/>
    </source>
</evidence>
<dbReference type="GO" id="GO:0061630">
    <property type="term" value="F:ubiquitin protein ligase activity"/>
    <property type="evidence" value="ECO:0007669"/>
    <property type="project" value="UniProtKB-EC"/>
</dbReference>
<comment type="catalytic activity">
    <reaction evidence="1">
        <text>[E2 ubiquitin-conjugating enzyme]-S-ubiquitinyl-L-cysteine + [acceptor protein]-L-lysine = [E2 ubiquitin-conjugating enzyme]-L-cysteine + [acceptor protein]-N(6)-ubiquitinyl-L-lysine.</text>
        <dbReference type="EC" id="2.3.2.31"/>
    </reaction>
</comment>
<keyword evidence="3" id="KW-0808">Transferase</keyword>
<evidence type="ECO:0000256" key="4">
    <source>
        <dbReference type="ARBA" id="ARBA00022723"/>
    </source>
</evidence>
<keyword evidence="5" id="KW-0677">Repeat</keyword>
<sequence>KVKKPPARKDCSTCGRTLSPGSFPKAATSNCKHKATACKACLKKWITAQLDTVTYDNLACPECPQLLTNQDVKANATKPTYERFEELERRGIADNTPGWRWCLNPRCRAGQVHVPPASTTSKDSSKSTKSAWKFWSSGEHKAEPNICDCNECGARACVPCDRIHPEAESCADWQKRLKGFAAEEKATLKAIATNCKQCPNCSKNIQRNGGCDHMLCTQCRTAFCWLCLTTYK</sequence>
<keyword evidence="8" id="KW-0862">Zinc</keyword>
<name>A0A6A6PRR1_9PEZI</name>
<dbReference type="EMBL" id="MU001636">
    <property type="protein sequence ID" value="KAF2482800.1"/>
    <property type="molecule type" value="Genomic_DNA"/>
</dbReference>
<evidence type="ECO:0000256" key="6">
    <source>
        <dbReference type="ARBA" id="ARBA00022771"/>
    </source>
</evidence>
<dbReference type="PANTHER" id="PTHR11685">
    <property type="entry name" value="RBR FAMILY RING FINGER AND IBR DOMAIN-CONTAINING"/>
    <property type="match status" value="1"/>
</dbReference>
<evidence type="ECO:0000256" key="3">
    <source>
        <dbReference type="ARBA" id="ARBA00022679"/>
    </source>
</evidence>
<keyword evidence="4" id="KW-0479">Metal-binding</keyword>
<dbReference type="GO" id="GO:0016567">
    <property type="term" value="P:protein ubiquitination"/>
    <property type="evidence" value="ECO:0007669"/>
    <property type="project" value="InterPro"/>
</dbReference>
<feature type="domain" description="RING-type" evidence="11">
    <location>
        <begin position="7"/>
        <end position="232"/>
    </location>
</feature>
<evidence type="ECO:0000256" key="9">
    <source>
        <dbReference type="PROSITE-ProRule" id="PRU00175"/>
    </source>
</evidence>
<dbReference type="Pfam" id="PF01485">
    <property type="entry name" value="IBR"/>
    <property type="match status" value="1"/>
</dbReference>
<feature type="non-terminal residue" evidence="12">
    <location>
        <position position="232"/>
    </location>
</feature>
<protein>
    <recommendedName>
        <fullName evidence="2">RBR-type E3 ubiquitin transferase</fullName>
        <ecNumber evidence="2">2.3.2.31</ecNumber>
    </recommendedName>
</protein>
<organism evidence="12 13">
    <name type="scientific">Neohortaea acidophila</name>
    <dbReference type="NCBI Taxonomy" id="245834"/>
    <lineage>
        <taxon>Eukaryota</taxon>
        <taxon>Fungi</taxon>
        <taxon>Dikarya</taxon>
        <taxon>Ascomycota</taxon>
        <taxon>Pezizomycotina</taxon>
        <taxon>Dothideomycetes</taxon>
        <taxon>Dothideomycetidae</taxon>
        <taxon>Mycosphaerellales</taxon>
        <taxon>Teratosphaeriaceae</taxon>
        <taxon>Neohortaea</taxon>
    </lineage>
</organism>
<evidence type="ECO:0000259" key="11">
    <source>
        <dbReference type="PROSITE" id="PS51873"/>
    </source>
</evidence>
<keyword evidence="7" id="KW-0833">Ubl conjugation pathway</keyword>
<evidence type="ECO:0000256" key="1">
    <source>
        <dbReference type="ARBA" id="ARBA00001798"/>
    </source>
</evidence>
<dbReference type="PROSITE" id="PS50089">
    <property type="entry name" value="ZF_RING_2"/>
    <property type="match status" value="1"/>
</dbReference>
<evidence type="ECO:0000256" key="7">
    <source>
        <dbReference type="ARBA" id="ARBA00022786"/>
    </source>
</evidence>
<evidence type="ECO:0000256" key="5">
    <source>
        <dbReference type="ARBA" id="ARBA00022737"/>
    </source>
</evidence>
<accession>A0A6A6PRR1</accession>
<feature type="non-terminal residue" evidence="12">
    <location>
        <position position="1"/>
    </location>
</feature>
<dbReference type="OrthoDB" id="1431934at2759"/>
<evidence type="ECO:0000256" key="8">
    <source>
        <dbReference type="ARBA" id="ARBA00022833"/>
    </source>
</evidence>
<dbReference type="EC" id="2.3.2.31" evidence="2"/>
<dbReference type="InterPro" id="IPR031127">
    <property type="entry name" value="E3_UB_ligase_RBR"/>
</dbReference>
<dbReference type="Gene3D" id="1.20.120.1750">
    <property type="match status" value="1"/>
</dbReference>
<evidence type="ECO:0000259" key="10">
    <source>
        <dbReference type="PROSITE" id="PS50089"/>
    </source>
</evidence>
<dbReference type="GO" id="GO:0008270">
    <property type="term" value="F:zinc ion binding"/>
    <property type="evidence" value="ECO:0007669"/>
    <property type="project" value="UniProtKB-KW"/>
</dbReference>
<dbReference type="InterPro" id="IPR002867">
    <property type="entry name" value="IBR_dom"/>
</dbReference>
<dbReference type="Pfam" id="PF22191">
    <property type="entry name" value="IBR_1"/>
    <property type="match status" value="1"/>
</dbReference>
<dbReference type="GeneID" id="54471304"/>
<dbReference type="SUPFAM" id="SSF57850">
    <property type="entry name" value="RING/U-box"/>
    <property type="match status" value="2"/>
</dbReference>
<dbReference type="PROSITE" id="PS51873">
    <property type="entry name" value="TRIAD"/>
    <property type="match status" value="1"/>
</dbReference>
<proteinExistence type="predicted"/>
<dbReference type="InterPro" id="IPR001841">
    <property type="entry name" value="Znf_RING"/>
</dbReference>
<evidence type="ECO:0000313" key="12">
    <source>
        <dbReference type="EMBL" id="KAF2482800.1"/>
    </source>
</evidence>
<keyword evidence="13" id="KW-1185">Reference proteome</keyword>
<dbReference type="InterPro" id="IPR013083">
    <property type="entry name" value="Znf_RING/FYVE/PHD"/>
</dbReference>
<feature type="domain" description="RING-type" evidence="10">
    <location>
        <begin position="11"/>
        <end position="63"/>
    </location>
</feature>
<evidence type="ECO:0000313" key="13">
    <source>
        <dbReference type="Proteomes" id="UP000799767"/>
    </source>
</evidence>
<dbReference type="InterPro" id="IPR044066">
    <property type="entry name" value="TRIAD_supradom"/>
</dbReference>
<keyword evidence="6 9" id="KW-0863">Zinc-finger</keyword>
<dbReference type="Gene3D" id="3.30.40.10">
    <property type="entry name" value="Zinc/RING finger domain, C3HC4 (zinc finger)"/>
    <property type="match status" value="1"/>
</dbReference>
<gene>
    <name evidence="12" type="ORF">BDY17DRAFT_236396</name>
</gene>